<gene>
    <name evidence="2" type="ORF">GWK47_003298</name>
</gene>
<name>A0A8J4Z4U7_CHIOP</name>
<dbReference type="EMBL" id="JACEEZ010000304">
    <property type="protein sequence ID" value="KAG0730280.1"/>
    <property type="molecule type" value="Genomic_DNA"/>
</dbReference>
<sequence length="169" mass="19148">MPNFNGMAKCTLIALRQEGNYRPVDRSVKACFEPPSQGQEQCCFTQPLFLTFTAALTPAPHPDKTPARPSYSKKDACYRVSVSRVRVFDNADCPEPFKDNTSAFEPPSQIETPPPTCHLHPRPHCNRVTGVPALRTQHDKRRSHSSHFCVPIRMFGKEWHRALHVNVII</sequence>
<protein>
    <submittedName>
        <fullName evidence="2">Uncharacterized protein</fullName>
    </submittedName>
</protein>
<reference evidence="2" key="1">
    <citation type="submission" date="2020-07" db="EMBL/GenBank/DDBJ databases">
        <title>The High-quality genome of the commercially important snow crab, Chionoecetes opilio.</title>
        <authorList>
            <person name="Jeong J.-H."/>
            <person name="Ryu S."/>
        </authorList>
    </citation>
    <scope>NUCLEOTIDE SEQUENCE</scope>
    <source>
        <strain evidence="2">MADBK_172401_WGS</strain>
        <tissue evidence="2">Digestive gland</tissue>
    </source>
</reference>
<organism evidence="2 3">
    <name type="scientific">Chionoecetes opilio</name>
    <name type="common">Atlantic snow crab</name>
    <name type="synonym">Cancer opilio</name>
    <dbReference type="NCBI Taxonomy" id="41210"/>
    <lineage>
        <taxon>Eukaryota</taxon>
        <taxon>Metazoa</taxon>
        <taxon>Ecdysozoa</taxon>
        <taxon>Arthropoda</taxon>
        <taxon>Crustacea</taxon>
        <taxon>Multicrustacea</taxon>
        <taxon>Malacostraca</taxon>
        <taxon>Eumalacostraca</taxon>
        <taxon>Eucarida</taxon>
        <taxon>Decapoda</taxon>
        <taxon>Pleocyemata</taxon>
        <taxon>Brachyura</taxon>
        <taxon>Eubrachyura</taxon>
        <taxon>Majoidea</taxon>
        <taxon>Majidae</taxon>
        <taxon>Chionoecetes</taxon>
    </lineage>
</organism>
<comment type="caution">
    <text evidence="2">The sequence shown here is derived from an EMBL/GenBank/DDBJ whole genome shotgun (WGS) entry which is preliminary data.</text>
</comment>
<dbReference type="AlphaFoldDB" id="A0A8J4Z4U7"/>
<evidence type="ECO:0000313" key="3">
    <source>
        <dbReference type="Proteomes" id="UP000770661"/>
    </source>
</evidence>
<proteinExistence type="predicted"/>
<evidence type="ECO:0000313" key="2">
    <source>
        <dbReference type="EMBL" id="KAG0730280.1"/>
    </source>
</evidence>
<accession>A0A8J4Z4U7</accession>
<dbReference type="Proteomes" id="UP000770661">
    <property type="component" value="Unassembled WGS sequence"/>
</dbReference>
<feature type="region of interest" description="Disordered" evidence="1">
    <location>
        <begin position="99"/>
        <end position="122"/>
    </location>
</feature>
<keyword evidence="3" id="KW-1185">Reference proteome</keyword>
<evidence type="ECO:0000256" key="1">
    <source>
        <dbReference type="SAM" id="MobiDB-lite"/>
    </source>
</evidence>